<sequence length="378" mass="42456">MFQDGNLDFRELTLDDEKVEWKNTLYNHYAHNPHHPEYFYPEDTQTGVREKTKPIRELDSEDGLCYLLESILDMLASRGERFLKDDPQKDATEVLQNLEDYEGVMKALQRATIVSLRRQLKASKRLSRQSRAHASQAKTTTKKRKRKGDSTPKAKAQITSKAETEIASIRTETPRLVTACSFSCHTDGLGKPPVDETRKPLYGDVFGTTSAEFETETGPDDTGLVTHAEGFVTLSGMSSVPVGMETPRIINVHRIEDAMDQGGETPVLYQVIPEKKTSAGGAMMGSTHVPVGAKMPREKGPTEVIEVALRSEELHLDTAKYNQTLWKQQSHQEKEDISDMVAEHDAKQKLVPKLMRKKQEESGKASLFTNDVVKKKQV</sequence>
<evidence type="ECO:0000313" key="2">
    <source>
        <dbReference type="EMBL" id="WAR19532.1"/>
    </source>
</evidence>
<gene>
    <name evidence="2" type="ORF">MAR_001370</name>
</gene>
<keyword evidence="3" id="KW-1185">Reference proteome</keyword>
<feature type="region of interest" description="Disordered" evidence="1">
    <location>
        <begin position="122"/>
        <end position="156"/>
    </location>
</feature>
<dbReference type="EMBL" id="CP111022">
    <property type="protein sequence ID" value="WAR19532.1"/>
    <property type="molecule type" value="Genomic_DNA"/>
</dbReference>
<proteinExistence type="predicted"/>
<protein>
    <submittedName>
        <fullName evidence="2">SF3B2-like protein</fullName>
    </submittedName>
</protein>
<dbReference type="InterPro" id="IPR052584">
    <property type="entry name" value="U2_snRNP_Complex_Component"/>
</dbReference>
<accession>A0ABY7FD66</accession>
<organism evidence="2 3">
    <name type="scientific">Mya arenaria</name>
    <name type="common">Soft-shell clam</name>
    <dbReference type="NCBI Taxonomy" id="6604"/>
    <lineage>
        <taxon>Eukaryota</taxon>
        <taxon>Metazoa</taxon>
        <taxon>Spiralia</taxon>
        <taxon>Lophotrochozoa</taxon>
        <taxon>Mollusca</taxon>
        <taxon>Bivalvia</taxon>
        <taxon>Autobranchia</taxon>
        <taxon>Heteroconchia</taxon>
        <taxon>Euheterodonta</taxon>
        <taxon>Imparidentia</taxon>
        <taxon>Neoheterodontei</taxon>
        <taxon>Myida</taxon>
        <taxon>Myoidea</taxon>
        <taxon>Myidae</taxon>
        <taxon>Mya</taxon>
    </lineage>
</organism>
<feature type="compositionally biased region" description="Basic residues" evidence="1">
    <location>
        <begin position="122"/>
        <end position="131"/>
    </location>
</feature>
<evidence type="ECO:0000256" key="1">
    <source>
        <dbReference type="SAM" id="MobiDB-lite"/>
    </source>
</evidence>
<name>A0ABY7FD66_MYAAR</name>
<dbReference type="PANTHER" id="PTHR12785">
    <property type="entry name" value="SPLICING FACTOR 3B"/>
    <property type="match status" value="1"/>
</dbReference>
<reference evidence="2" key="1">
    <citation type="submission" date="2022-11" db="EMBL/GenBank/DDBJ databases">
        <title>Centuries of genome instability and evolution in soft-shell clam transmissible cancer (bioRxiv).</title>
        <authorList>
            <person name="Hart S.F.M."/>
            <person name="Yonemitsu M.A."/>
            <person name="Giersch R.M."/>
            <person name="Beal B.F."/>
            <person name="Arriagada G."/>
            <person name="Davis B.W."/>
            <person name="Ostrander E.A."/>
            <person name="Goff S.P."/>
            <person name="Metzger M.J."/>
        </authorList>
    </citation>
    <scope>NUCLEOTIDE SEQUENCE</scope>
    <source>
        <strain evidence="2">MELC-2E11</strain>
        <tissue evidence="2">Siphon/mantle</tissue>
    </source>
</reference>
<evidence type="ECO:0000313" key="3">
    <source>
        <dbReference type="Proteomes" id="UP001164746"/>
    </source>
</evidence>
<dbReference type="Proteomes" id="UP001164746">
    <property type="component" value="Chromosome 11"/>
</dbReference>
<dbReference type="PANTHER" id="PTHR12785:SF6">
    <property type="entry name" value="SPLICING FACTOR 3B SUBUNIT 2"/>
    <property type="match status" value="1"/>
</dbReference>